<accession>A0A4Y2QY52</accession>
<feature type="region of interest" description="Disordered" evidence="1">
    <location>
        <begin position="24"/>
        <end position="52"/>
    </location>
</feature>
<gene>
    <name evidence="2" type="ORF">AVEN_69503_1</name>
</gene>
<sequence>MVEAGGLNDWSSGGLNNWTAGGLNNWAPEDSTIGRRRTRRLDGRRTQQLDGRKTQELDGRRTQLLVAGGLNNWTLSNFYFAISLGNGEGDKWPMMINLGIMRDRIKLKLAKSVKRLGSGGFCQIFCP</sequence>
<dbReference type="Proteomes" id="UP000499080">
    <property type="component" value="Unassembled WGS sequence"/>
</dbReference>
<dbReference type="EMBL" id="BGPR01015170">
    <property type="protein sequence ID" value="GBN68258.1"/>
    <property type="molecule type" value="Genomic_DNA"/>
</dbReference>
<evidence type="ECO:0000256" key="1">
    <source>
        <dbReference type="SAM" id="MobiDB-lite"/>
    </source>
</evidence>
<reference evidence="2 3" key="1">
    <citation type="journal article" date="2019" name="Sci. Rep.">
        <title>Orb-weaving spider Araneus ventricosus genome elucidates the spidroin gene catalogue.</title>
        <authorList>
            <person name="Kono N."/>
            <person name="Nakamura H."/>
            <person name="Ohtoshi R."/>
            <person name="Moran D.A.P."/>
            <person name="Shinohara A."/>
            <person name="Yoshida Y."/>
            <person name="Fujiwara M."/>
            <person name="Mori M."/>
            <person name="Tomita M."/>
            <person name="Arakawa K."/>
        </authorList>
    </citation>
    <scope>NUCLEOTIDE SEQUENCE [LARGE SCALE GENOMIC DNA]</scope>
</reference>
<organism evidence="2 3">
    <name type="scientific">Araneus ventricosus</name>
    <name type="common">Orbweaver spider</name>
    <name type="synonym">Epeira ventricosa</name>
    <dbReference type="NCBI Taxonomy" id="182803"/>
    <lineage>
        <taxon>Eukaryota</taxon>
        <taxon>Metazoa</taxon>
        <taxon>Ecdysozoa</taxon>
        <taxon>Arthropoda</taxon>
        <taxon>Chelicerata</taxon>
        <taxon>Arachnida</taxon>
        <taxon>Araneae</taxon>
        <taxon>Araneomorphae</taxon>
        <taxon>Entelegynae</taxon>
        <taxon>Araneoidea</taxon>
        <taxon>Araneidae</taxon>
        <taxon>Araneus</taxon>
    </lineage>
</organism>
<comment type="caution">
    <text evidence="2">The sequence shown here is derived from an EMBL/GenBank/DDBJ whole genome shotgun (WGS) entry which is preliminary data.</text>
</comment>
<name>A0A4Y2QY52_ARAVE</name>
<proteinExistence type="predicted"/>
<dbReference type="AlphaFoldDB" id="A0A4Y2QY52"/>
<keyword evidence="3" id="KW-1185">Reference proteome</keyword>
<protein>
    <submittedName>
        <fullName evidence="2">Uncharacterized protein</fullName>
    </submittedName>
</protein>
<feature type="compositionally biased region" description="Basic and acidic residues" evidence="1">
    <location>
        <begin position="40"/>
        <end position="52"/>
    </location>
</feature>
<evidence type="ECO:0000313" key="3">
    <source>
        <dbReference type="Proteomes" id="UP000499080"/>
    </source>
</evidence>
<evidence type="ECO:0000313" key="2">
    <source>
        <dbReference type="EMBL" id="GBN68258.1"/>
    </source>
</evidence>